<evidence type="ECO:0000256" key="10">
    <source>
        <dbReference type="ARBA" id="ARBA00023014"/>
    </source>
</evidence>
<dbReference type="AlphaFoldDB" id="A0A1I0RDG9"/>
<sequence length="340" mass="37060">MEFEPPEIPEGMPKSVKLNRNTSMIIPPDFQIFGARLVHVRCTAGAWAYLQVFRRALAGEKISNAMFPLPIGKESAYSSAMEAASSYWNDRALLEWQVELGVTDAICDAPVDRYALETQRPKVVAAAIPPPPIAEPAAVDAVALVQAAAEQAQDLPSLAAAMEAFELCDLKKGAHKFVFSDGNPAARVMIVGEAPGREEDRAGKPFVGQAGQLLDKMLAAIGLNRATEDPAQSIYITNVLPWRPPSNRTPDADEIAMMLPFLNRHVALVDPKILILMGNTPCQALLGRAGITRIRGQWMDVLDRSAMPMFHPAYLLRQTAAKRDAWADLLAVQAKLKTLT</sequence>
<keyword evidence="14" id="KW-1185">Reference proteome</keyword>
<evidence type="ECO:0000256" key="1">
    <source>
        <dbReference type="ARBA" id="ARBA00001400"/>
    </source>
</evidence>
<evidence type="ECO:0000313" key="13">
    <source>
        <dbReference type="EMBL" id="SEW38886.1"/>
    </source>
</evidence>
<dbReference type="InterPro" id="IPR005122">
    <property type="entry name" value="Uracil-DNA_glycosylase-like"/>
</dbReference>
<keyword evidence="6" id="KW-0479">Metal-binding</keyword>
<evidence type="ECO:0000256" key="4">
    <source>
        <dbReference type="ARBA" id="ARBA00019403"/>
    </source>
</evidence>
<keyword evidence="7" id="KW-0227">DNA damage</keyword>
<evidence type="ECO:0000313" key="14">
    <source>
        <dbReference type="Proteomes" id="UP000199167"/>
    </source>
</evidence>
<dbReference type="Gene3D" id="3.40.470.10">
    <property type="entry name" value="Uracil-DNA glycosylase-like domain"/>
    <property type="match status" value="1"/>
</dbReference>
<evidence type="ECO:0000256" key="8">
    <source>
        <dbReference type="ARBA" id="ARBA00022801"/>
    </source>
</evidence>
<evidence type="ECO:0000256" key="9">
    <source>
        <dbReference type="ARBA" id="ARBA00023004"/>
    </source>
</evidence>
<dbReference type="InterPro" id="IPR036895">
    <property type="entry name" value="Uracil-DNA_glycosylase-like_sf"/>
</dbReference>
<dbReference type="InterPro" id="IPR005273">
    <property type="entry name" value="Ura-DNA_glyco_family4"/>
</dbReference>
<dbReference type="GO" id="GO:0006281">
    <property type="term" value="P:DNA repair"/>
    <property type="evidence" value="ECO:0007669"/>
    <property type="project" value="UniProtKB-KW"/>
</dbReference>
<keyword evidence="10" id="KW-0411">Iron-sulfur</keyword>
<dbReference type="SMART" id="SM00986">
    <property type="entry name" value="UDG"/>
    <property type="match status" value="1"/>
</dbReference>
<evidence type="ECO:0000256" key="6">
    <source>
        <dbReference type="ARBA" id="ARBA00022723"/>
    </source>
</evidence>
<accession>A0A1I0RDG9</accession>
<evidence type="ECO:0000256" key="5">
    <source>
        <dbReference type="ARBA" id="ARBA00022485"/>
    </source>
</evidence>
<dbReference type="Proteomes" id="UP000199167">
    <property type="component" value="Unassembled WGS sequence"/>
</dbReference>
<gene>
    <name evidence="13" type="ORF">SAMN04488515_2525</name>
</gene>
<dbReference type="Pfam" id="PF03167">
    <property type="entry name" value="UDG"/>
    <property type="match status" value="1"/>
</dbReference>
<comment type="catalytic activity">
    <reaction evidence="1">
        <text>Hydrolyzes single-stranded DNA or mismatched double-stranded DNA and polynucleotides, releasing free uracil.</text>
        <dbReference type="EC" id="3.2.2.27"/>
    </reaction>
</comment>
<evidence type="ECO:0000259" key="12">
    <source>
        <dbReference type="SMART" id="SM00986"/>
    </source>
</evidence>
<dbReference type="EMBL" id="FOIZ01000002">
    <property type="protein sequence ID" value="SEW38886.1"/>
    <property type="molecule type" value="Genomic_DNA"/>
</dbReference>
<name>A0A1I0RDG9_9RHOB</name>
<evidence type="ECO:0000256" key="2">
    <source>
        <dbReference type="ARBA" id="ARBA00006521"/>
    </source>
</evidence>
<evidence type="ECO:0000256" key="11">
    <source>
        <dbReference type="ARBA" id="ARBA00023204"/>
    </source>
</evidence>
<keyword evidence="11" id="KW-0234">DNA repair</keyword>
<evidence type="ECO:0000256" key="3">
    <source>
        <dbReference type="ARBA" id="ARBA00012030"/>
    </source>
</evidence>
<dbReference type="SMART" id="SM00987">
    <property type="entry name" value="UreE_C"/>
    <property type="match status" value="1"/>
</dbReference>
<feature type="domain" description="Uracil-DNA glycosylase-like" evidence="12">
    <location>
        <begin position="179"/>
        <end position="330"/>
    </location>
</feature>
<dbReference type="NCBIfam" id="TIGR00758">
    <property type="entry name" value="UDG_fam4"/>
    <property type="match status" value="1"/>
</dbReference>
<dbReference type="STRING" id="364200.SAMN04488515_2525"/>
<dbReference type="SUPFAM" id="SSF52141">
    <property type="entry name" value="Uracil-DNA glycosylase-like"/>
    <property type="match status" value="1"/>
</dbReference>
<dbReference type="GO" id="GO:0004844">
    <property type="term" value="F:uracil DNA N-glycosylase activity"/>
    <property type="evidence" value="ECO:0007669"/>
    <property type="project" value="UniProtKB-EC"/>
</dbReference>
<evidence type="ECO:0000256" key="7">
    <source>
        <dbReference type="ARBA" id="ARBA00022763"/>
    </source>
</evidence>
<dbReference type="CDD" id="cd10030">
    <property type="entry name" value="UDG-F4_TTUDGA_SPO1dp_like"/>
    <property type="match status" value="1"/>
</dbReference>
<keyword evidence="9" id="KW-0408">Iron</keyword>
<keyword evidence="5" id="KW-0004">4Fe-4S</keyword>
<dbReference type="GO" id="GO:0046872">
    <property type="term" value="F:metal ion binding"/>
    <property type="evidence" value="ECO:0007669"/>
    <property type="project" value="UniProtKB-KW"/>
</dbReference>
<dbReference type="InterPro" id="IPR051536">
    <property type="entry name" value="UDG_Type-4/5"/>
</dbReference>
<keyword evidence="8" id="KW-0378">Hydrolase</keyword>
<comment type="similarity">
    <text evidence="2">Belongs to the uracil-DNA glycosylase (UDG) superfamily. Type 4 (UDGa) family.</text>
</comment>
<dbReference type="PANTHER" id="PTHR33693:SF1">
    <property type="entry name" value="TYPE-4 URACIL-DNA GLYCOSYLASE"/>
    <property type="match status" value="1"/>
</dbReference>
<protein>
    <recommendedName>
        <fullName evidence="4">Type-4 uracil-DNA glycosylase</fullName>
        <ecNumber evidence="3">3.2.2.27</ecNumber>
    </recommendedName>
</protein>
<organism evidence="13 14">
    <name type="scientific">Cognatiyoonia koreensis</name>
    <dbReference type="NCBI Taxonomy" id="364200"/>
    <lineage>
        <taxon>Bacteria</taxon>
        <taxon>Pseudomonadati</taxon>
        <taxon>Pseudomonadota</taxon>
        <taxon>Alphaproteobacteria</taxon>
        <taxon>Rhodobacterales</taxon>
        <taxon>Paracoccaceae</taxon>
        <taxon>Cognatiyoonia</taxon>
    </lineage>
</organism>
<dbReference type="EC" id="3.2.2.27" evidence="3"/>
<proteinExistence type="inferred from homology"/>
<reference evidence="13 14" key="1">
    <citation type="submission" date="2016-10" db="EMBL/GenBank/DDBJ databases">
        <authorList>
            <person name="de Groot N.N."/>
        </authorList>
    </citation>
    <scope>NUCLEOTIDE SEQUENCE [LARGE SCALE GENOMIC DNA]</scope>
    <source>
        <strain evidence="13 14">DSM 17925</strain>
    </source>
</reference>
<dbReference type="GO" id="GO:0051539">
    <property type="term" value="F:4 iron, 4 sulfur cluster binding"/>
    <property type="evidence" value="ECO:0007669"/>
    <property type="project" value="UniProtKB-KW"/>
</dbReference>
<dbReference type="PANTHER" id="PTHR33693">
    <property type="entry name" value="TYPE-5 URACIL-DNA GLYCOSYLASE"/>
    <property type="match status" value="1"/>
</dbReference>